<dbReference type="GeneID" id="11972027"/>
<dbReference type="InterPro" id="IPR033469">
    <property type="entry name" value="CYTH-like_dom_sf"/>
</dbReference>
<organism evidence="2 3">
    <name type="scientific">Methanocella conradii (strain DSM 24694 / JCM 17849 / CGMCC 1.5162 / HZ254)</name>
    <dbReference type="NCBI Taxonomy" id="1041930"/>
    <lineage>
        <taxon>Archaea</taxon>
        <taxon>Methanobacteriati</taxon>
        <taxon>Methanobacteriota</taxon>
        <taxon>Stenosarchaea group</taxon>
        <taxon>Methanomicrobia</taxon>
        <taxon>Methanocellales</taxon>
        <taxon>Methanocellaceae</taxon>
        <taxon>Methanocella</taxon>
    </lineage>
</organism>
<dbReference type="Proteomes" id="UP000005233">
    <property type="component" value="Chromosome"/>
</dbReference>
<dbReference type="OrthoDB" id="46040at2157"/>
<keyword evidence="3" id="KW-1185">Reference proteome</keyword>
<accession>H8IAW6</accession>
<gene>
    <name evidence="2" type="primary">cyaB</name>
    <name evidence="2" type="ordered locus">Mtc_1880</name>
</gene>
<dbReference type="EMBL" id="CP003243">
    <property type="protein sequence ID" value="AFD00621.1"/>
    <property type="molecule type" value="Genomic_DNA"/>
</dbReference>
<dbReference type="InterPro" id="IPR023577">
    <property type="entry name" value="CYTH_domain"/>
</dbReference>
<dbReference type="KEGG" id="mez:Mtc_1880"/>
<name>H8IAW6_METCZ</name>
<dbReference type="HOGENOM" id="CLU_105244_2_0_2"/>
<keyword evidence="2" id="KW-0456">Lyase</keyword>
<dbReference type="EC" id="4.6.1.1" evidence="2"/>
<dbReference type="NCBIfam" id="TIGR00318">
    <property type="entry name" value="cyaB"/>
    <property type="match status" value="1"/>
</dbReference>
<dbReference type="CDD" id="cd07890">
    <property type="entry name" value="CYTH-like_AC_IV-like"/>
    <property type="match status" value="1"/>
</dbReference>
<dbReference type="STRING" id="1041930.Mtc_1880"/>
<dbReference type="Gene3D" id="2.40.320.10">
    <property type="entry name" value="Hypothetical Protein Pfu-838710-001"/>
    <property type="match status" value="1"/>
</dbReference>
<evidence type="ECO:0000313" key="2">
    <source>
        <dbReference type="EMBL" id="AFD00621.1"/>
    </source>
</evidence>
<dbReference type="PANTHER" id="PTHR21028">
    <property type="entry name" value="SI:CH211-156B7.4"/>
    <property type="match status" value="1"/>
</dbReference>
<dbReference type="GO" id="GO:0004016">
    <property type="term" value="F:adenylate cyclase activity"/>
    <property type="evidence" value="ECO:0007669"/>
    <property type="project" value="UniProtKB-EC"/>
</dbReference>
<reference evidence="2 3" key="1">
    <citation type="journal article" date="2012" name="J. Bacteriol.">
        <title>Complete genome sequence of a thermophilic methanogen, Methanocella conradii HZ254, isolated from Chinese rice field soil.</title>
        <authorList>
            <person name="Lu Z."/>
            <person name="Lu Y."/>
        </authorList>
    </citation>
    <scope>NUCLEOTIDE SEQUENCE [LARGE SCALE GENOMIC DNA]</scope>
    <source>
        <strain evidence="3">DSM 24694 / JCM 17849 / CGMCC 1.5162 / HZ254</strain>
    </source>
</reference>
<dbReference type="PROSITE" id="PS51707">
    <property type="entry name" value="CYTH"/>
    <property type="match status" value="1"/>
</dbReference>
<evidence type="ECO:0000313" key="3">
    <source>
        <dbReference type="Proteomes" id="UP000005233"/>
    </source>
</evidence>
<protein>
    <submittedName>
        <fullName evidence="2">Adenylate cyclase</fullName>
        <ecNumber evidence="2">4.6.1.1</ecNumber>
    </submittedName>
</protein>
<dbReference type="Pfam" id="PF01928">
    <property type="entry name" value="CYTH"/>
    <property type="match status" value="1"/>
</dbReference>
<sequence>MIEIEIKARVDAGALRRRLGQEGATLERRVEQTDLYFNAPHRDFARTDEALRLRKEEGRVFLTYKGKKLDAKSKTRKEVEVEVADFRRMEDILLSLGFTRSLRVHKTREIYHFGDAVACLDMVDGLGEFVELEALASDTKDIEERRDWLIGEMRRLGVEGELIRESYLEMLLAKK</sequence>
<dbReference type="SMART" id="SM01118">
    <property type="entry name" value="CYTH"/>
    <property type="match status" value="1"/>
</dbReference>
<proteinExistence type="predicted"/>
<dbReference type="eggNOG" id="arCOG01723">
    <property type="taxonomic scope" value="Archaea"/>
</dbReference>
<dbReference type="InterPro" id="IPR008173">
    <property type="entry name" value="Adenylyl_cyclase_CyaB"/>
</dbReference>
<dbReference type="AlphaFoldDB" id="H8IAW6"/>
<evidence type="ECO:0000259" key="1">
    <source>
        <dbReference type="PROSITE" id="PS51707"/>
    </source>
</evidence>
<feature type="domain" description="CYTH" evidence="1">
    <location>
        <begin position="1"/>
        <end position="173"/>
    </location>
</feature>
<dbReference type="SUPFAM" id="SSF55154">
    <property type="entry name" value="CYTH-like phosphatases"/>
    <property type="match status" value="1"/>
</dbReference>
<dbReference type="RefSeq" id="WP_014406452.1">
    <property type="nucleotide sequence ID" value="NC_017034.1"/>
</dbReference>
<dbReference type="PANTHER" id="PTHR21028:SF2">
    <property type="entry name" value="CYTH DOMAIN-CONTAINING PROTEIN"/>
    <property type="match status" value="1"/>
</dbReference>